<dbReference type="InterPro" id="IPR021730">
    <property type="entry name" value="YdbH"/>
</dbReference>
<feature type="compositionally biased region" description="Low complexity" evidence="1">
    <location>
        <begin position="1078"/>
        <end position="1097"/>
    </location>
</feature>
<reference evidence="3" key="1">
    <citation type="submission" date="2016-10" db="EMBL/GenBank/DDBJ databases">
        <authorList>
            <person name="Varghese N."/>
            <person name="Submissions S."/>
        </authorList>
    </citation>
    <scope>NUCLEOTIDE SEQUENCE [LARGE SCALE GENOMIC DNA]</scope>
    <source>
        <strain evidence="3">930I</strain>
    </source>
</reference>
<dbReference type="Pfam" id="PF11739">
    <property type="entry name" value="YdbH-like"/>
    <property type="match status" value="1"/>
</dbReference>
<name>A0A1G7XKB5_9PROT</name>
<proteinExistence type="predicted"/>
<organism evidence="2 3">
    <name type="scientific">Roseospirillum parvum</name>
    <dbReference type="NCBI Taxonomy" id="83401"/>
    <lineage>
        <taxon>Bacteria</taxon>
        <taxon>Pseudomonadati</taxon>
        <taxon>Pseudomonadota</taxon>
        <taxon>Alphaproteobacteria</taxon>
        <taxon>Rhodospirillales</taxon>
        <taxon>Rhodospirillaceae</taxon>
        <taxon>Roseospirillum</taxon>
    </lineage>
</organism>
<evidence type="ECO:0000256" key="1">
    <source>
        <dbReference type="SAM" id="MobiDB-lite"/>
    </source>
</evidence>
<sequence length="1097" mass="112666">MRLTRSRLMLLVAAVVVGLPLLGGLGLWAAWPVVLERLVAPAVVRQLEARGLGPAGLDGLAVTVRRQGEDWRATVRLARLSLFGGAITADGGIVRLDPWVAWEERRIESLHLKAVTVAADWDGSRLAVGGREVWRPGGGDGDSVLPELPLARGAVEALAATLTTPRGTFSADLAASLETAETLSLELSGTARGPGLSARVATTARLAGRVLPPADPGDLTAQAALTLTAEAVPVPGLSDALSGQLDLKVAMVDGALRLEMAPGRLAVAPLAPALAARLATALPGLPAPAAVSLELAPIRLTVSPAADGWRAEGDGAVRLKAGDWSAEAVLAGQGRLTGQPGLDLAPDSRLTLSGLPWRRLVGAWVPVPAPARPLLDGVARVEVGLTEPLAAGLDDDGPWAEGALSLDLVDRAGAPLVAARAAGRMLAGGRWALGRAEVALSPGAVAPDLPRGTLTLAEAAWAEGRLSGDLTADLALTRLDLAGGRITEPRLTLAAGLNDVTPSGTGRLRLERLEVAADSARLEDIVLAAPRLSLRGEVGRADPDGPLEMIAEALRGEVAGLTRGDIAGGPLVVTARGRGTDDALTLSRARLESGALTLPGARRLAPFAVALAGPARLSPDRLRLPLGAFDLKLDDPAGAITLGGAGLDVDWRPKGWQVSGDGLAVAHPMLAAEALALEASGDARGLDLRLAGRLPRLPLEPPGLADSANQRSPRRPYHITLSAERRAGQADRIDLTLADATDQPLARVAGTVVDLGGAFELDLEVPPLPLGRQPGQFPAPDLHTLIPRYVSALSGTLGLSGTLRGGLGEDGLDLVPDLIVTLADVEVRRGFLALSGVDGAVSLDGLLPPTTPPGQMVTAQVIEAGIPLPEARLTFHLAAPDSPGSPPRLALEGATVGLAGGSLTLAEPTTIPLDLSAGAVDLDVVSVDLGELSRLSQLDGLIASGALTGQLHLRLERGDVYLAPSHLKATEPGILRYRPDGPNPLALRGESLALLARALDNFHYQSLGLEVAGGVGRNSRVALHVNGANPDLYDGYPFEYNLSVEGELIDIARGGFASYDATERVRRALGEGTPPVAPESEPVAAPGAAPGAAPVSP</sequence>
<dbReference type="AlphaFoldDB" id="A0A1G7XKB5"/>
<accession>A0A1G7XKB5</accession>
<dbReference type="STRING" id="83401.SAMN05421742_10315"/>
<gene>
    <name evidence="2" type="ORF">SAMN05421742_10315</name>
</gene>
<feature type="region of interest" description="Disordered" evidence="1">
    <location>
        <begin position="1069"/>
        <end position="1097"/>
    </location>
</feature>
<evidence type="ECO:0000313" key="2">
    <source>
        <dbReference type="EMBL" id="SDG84678.1"/>
    </source>
</evidence>
<dbReference type="RefSeq" id="WP_092616592.1">
    <property type="nucleotide sequence ID" value="NZ_FNCV01000003.1"/>
</dbReference>
<dbReference type="OrthoDB" id="8446194at2"/>
<dbReference type="Proteomes" id="UP000217076">
    <property type="component" value="Unassembled WGS sequence"/>
</dbReference>
<keyword evidence="3" id="KW-1185">Reference proteome</keyword>
<protein>
    <submittedName>
        <fullName evidence="2">Dicarboxylate transport</fullName>
    </submittedName>
</protein>
<evidence type="ECO:0000313" key="3">
    <source>
        <dbReference type="Proteomes" id="UP000217076"/>
    </source>
</evidence>
<dbReference type="EMBL" id="FNCV01000003">
    <property type="protein sequence ID" value="SDG84678.1"/>
    <property type="molecule type" value="Genomic_DNA"/>
</dbReference>